<evidence type="ECO:0000256" key="5">
    <source>
        <dbReference type="SAM" id="MobiDB-lite"/>
    </source>
</evidence>
<dbReference type="Pfam" id="PF13903">
    <property type="entry name" value="Claudin_2"/>
    <property type="match status" value="1"/>
</dbReference>
<sequence length="310" mass="34738">MTLERRYAEMQNARTSHRLDANALLARRPPINKRLFQAIINARCTDALLWSFTSLIGIVVACLHSIPLLTNSWVYLTEPRPFNKTNENGEFLETVFHYRAGYFQMCREHISNVYDTDDIALYLSRKESELQCQWNPIFTGEDLTEFSSATLAIENRLAVPALMHVIGATMCYVAFCLGALGHIKRNSRTLLSAILYICGGLVVLMGVLQFVCVVDDELAPRMKPNAAGEPSKFTFQYVRRAEVDNTMYITPAEPVKRGSLCGVYPPAHSTSSKLQKSSVSPSHMQIPPPPPPRLSSIKKSPSIIFVIENV</sequence>
<dbReference type="GO" id="GO:0098970">
    <property type="term" value="P:postsynaptic neurotransmitter receptor diffusion trapping"/>
    <property type="evidence" value="ECO:0007669"/>
    <property type="project" value="TreeGrafter"/>
</dbReference>
<accession>A0A183UB95</accession>
<dbReference type="GO" id="GO:0005245">
    <property type="term" value="F:voltage-gated calcium channel activity"/>
    <property type="evidence" value="ECO:0007669"/>
    <property type="project" value="TreeGrafter"/>
</dbReference>
<keyword evidence="2 6" id="KW-0812">Transmembrane</keyword>
<gene>
    <name evidence="7" type="ORF">TCNE_LOCUS5765</name>
</gene>
<dbReference type="InterPro" id="IPR004031">
    <property type="entry name" value="PMP22/EMP/MP20/Claudin"/>
</dbReference>
<dbReference type="InterPro" id="IPR051072">
    <property type="entry name" value="CACNG_subunit"/>
</dbReference>
<reference evidence="9" key="1">
    <citation type="submission" date="2016-06" db="UniProtKB">
        <authorList>
            <consortium name="WormBaseParasite"/>
        </authorList>
    </citation>
    <scope>IDENTIFICATION</scope>
</reference>
<evidence type="ECO:0000256" key="1">
    <source>
        <dbReference type="ARBA" id="ARBA00004141"/>
    </source>
</evidence>
<dbReference type="Gene3D" id="1.20.140.150">
    <property type="match status" value="1"/>
</dbReference>
<evidence type="ECO:0000256" key="2">
    <source>
        <dbReference type="ARBA" id="ARBA00022692"/>
    </source>
</evidence>
<reference evidence="7 8" key="2">
    <citation type="submission" date="2018-11" db="EMBL/GenBank/DDBJ databases">
        <authorList>
            <consortium name="Pathogen Informatics"/>
        </authorList>
    </citation>
    <scope>NUCLEOTIDE SEQUENCE [LARGE SCALE GENOMIC DNA]</scope>
</reference>
<evidence type="ECO:0000313" key="7">
    <source>
        <dbReference type="EMBL" id="VDM36995.1"/>
    </source>
</evidence>
<dbReference type="GO" id="GO:0032281">
    <property type="term" value="C:AMPA glutamate receptor complex"/>
    <property type="evidence" value="ECO:0007669"/>
    <property type="project" value="TreeGrafter"/>
</dbReference>
<dbReference type="PANTHER" id="PTHR12107:SF6">
    <property type="entry name" value="STARGAZIN (MAMMALIAN CALCIUM CHANNEL) HOMOLOG"/>
    <property type="match status" value="1"/>
</dbReference>
<dbReference type="GO" id="GO:0099590">
    <property type="term" value="P:neurotransmitter receptor internalization"/>
    <property type="evidence" value="ECO:0007669"/>
    <property type="project" value="TreeGrafter"/>
</dbReference>
<feature type="transmembrane region" description="Helical" evidence="6">
    <location>
        <begin position="193"/>
        <end position="211"/>
    </location>
</feature>
<evidence type="ECO:0000256" key="4">
    <source>
        <dbReference type="ARBA" id="ARBA00023136"/>
    </source>
</evidence>
<feature type="region of interest" description="Disordered" evidence="5">
    <location>
        <begin position="267"/>
        <end position="293"/>
    </location>
</feature>
<dbReference type="GO" id="GO:0098839">
    <property type="term" value="C:postsynaptic density membrane"/>
    <property type="evidence" value="ECO:0007669"/>
    <property type="project" value="TreeGrafter"/>
</dbReference>
<comment type="subcellular location">
    <subcellularLocation>
        <location evidence="1">Membrane</location>
        <topology evidence="1">Multi-pass membrane protein</topology>
    </subcellularLocation>
</comment>
<dbReference type="Proteomes" id="UP000050794">
    <property type="component" value="Unassembled WGS sequence"/>
</dbReference>
<feature type="transmembrane region" description="Helical" evidence="6">
    <location>
        <begin position="47"/>
        <end position="66"/>
    </location>
</feature>
<protein>
    <submittedName>
        <fullName evidence="9">Claudin domain-containing protein 1</fullName>
    </submittedName>
</protein>
<keyword evidence="8" id="KW-1185">Reference proteome</keyword>
<name>A0A183UB95_TOXCA</name>
<dbReference type="EMBL" id="UYWY01019389">
    <property type="protein sequence ID" value="VDM36995.1"/>
    <property type="molecule type" value="Genomic_DNA"/>
</dbReference>
<keyword evidence="4 6" id="KW-0472">Membrane</keyword>
<evidence type="ECO:0000256" key="3">
    <source>
        <dbReference type="ARBA" id="ARBA00022989"/>
    </source>
</evidence>
<dbReference type="GO" id="GO:0051968">
    <property type="term" value="P:positive regulation of synaptic transmission, glutamatergic"/>
    <property type="evidence" value="ECO:0007669"/>
    <property type="project" value="TreeGrafter"/>
</dbReference>
<evidence type="ECO:0000313" key="9">
    <source>
        <dbReference type="WBParaSite" id="TCNE_0000576501-mRNA-1"/>
    </source>
</evidence>
<dbReference type="GO" id="GO:0098943">
    <property type="term" value="P:neurotransmitter receptor transport, postsynaptic endosome to lysosome"/>
    <property type="evidence" value="ECO:0007669"/>
    <property type="project" value="TreeGrafter"/>
</dbReference>
<dbReference type="PANTHER" id="PTHR12107">
    <property type="entry name" value="VOLTAGE-DEPENDENT CALCIUM CHANNEL GAMMA SUBUNIT"/>
    <property type="match status" value="1"/>
</dbReference>
<dbReference type="WBParaSite" id="TCNE_0000576501-mRNA-1">
    <property type="protein sequence ID" value="TCNE_0000576501-mRNA-1"/>
    <property type="gene ID" value="TCNE_0000576501"/>
</dbReference>
<evidence type="ECO:0000256" key="6">
    <source>
        <dbReference type="SAM" id="Phobius"/>
    </source>
</evidence>
<organism evidence="8 9">
    <name type="scientific">Toxocara canis</name>
    <name type="common">Canine roundworm</name>
    <dbReference type="NCBI Taxonomy" id="6265"/>
    <lineage>
        <taxon>Eukaryota</taxon>
        <taxon>Metazoa</taxon>
        <taxon>Ecdysozoa</taxon>
        <taxon>Nematoda</taxon>
        <taxon>Chromadorea</taxon>
        <taxon>Rhabditida</taxon>
        <taxon>Spirurina</taxon>
        <taxon>Ascaridomorpha</taxon>
        <taxon>Ascaridoidea</taxon>
        <taxon>Toxocaridae</taxon>
        <taxon>Toxocara</taxon>
    </lineage>
</organism>
<dbReference type="GO" id="GO:0016247">
    <property type="term" value="F:channel regulator activity"/>
    <property type="evidence" value="ECO:0007669"/>
    <property type="project" value="TreeGrafter"/>
</dbReference>
<proteinExistence type="predicted"/>
<keyword evidence="3 6" id="KW-1133">Transmembrane helix</keyword>
<evidence type="ECO:0000313" key="8">
    <source>
        <dbReference type="Proteomes" id="UP000050794"/>
    </source>
</evidence>
<feature type="compositionally biased region" description="Low complexity" evidence="5">
    <location>
        <begin position="269"/>
        <end position="285"/>
    </location>
</feature>
<dbReference type="GO" id="GO:0019226">
    <property type="term" value="P:transmission of nerve impulse"/>
    <property type="evidence" value="ECO:0007669"/>
    <property type="project" value="TreeGrafter"/>
</dbReference>
<feature type="transmembrane region" description="Helical" evidence="6">
    <location>
        <begin position="161"/>
        <end position="181"/>
    </location>
</feature>
<dbReference type="AlphaFoldDB" id="A0A183UB95"/>